<dbReference type="GO" id="GO:0006189">
    <property type="term" value="P:'de novo' IMP biosynthetic process"/>
    <property type="evidence" value="ECO:0007669"/>
    <property type="project" value="UniProtKB-UniRule"/>
</dbReference>
<dbReference type="GO" id="GO:0046872">
    <property type="term" value="F:metal ion binding"/>
    <property type="evidence" value="ECO:0007669"/>
    <property type="project" value="UniProtKB-KW"/>
</dbReference>
<dbReference type="AlphaFoldDB" id="A0A9D2S763"/>
<proteinExistence type="inferred from homology"/>
<dbReference type="FunFam" id="3.90.600.10:FF:000001">
    <property type="entry name" value="Trifunctional purine biosynthetic protein adenosine-3"/>
    <property type="match status" value="1"/>
</dbReference>
<keyword evidence="7 15" id="KW-0547">Nucleotide-binding</keyword>
<dbReference type="GO" id="GO:0004637">
    <property type="term" value="F:phosphoribosylamine-glycine ligase activity"/>
    <property type="evidence" value="ECO:0007669"/>
    <property type="project" value="UniProtKB-UniRule"/>
</dbReference>
<dbReference type="InterPro" id="IPR020562">
    <property type="entry name" value="PRibGlycinamide_synth_N"/>
</dbReference>
<dbReference type="SUPFAM" id="SSF52440">
    <property type="entry name" value="PreATP-grasp domain"/>
    <property type="match status" value="1"/>
</dbReference>
<evidence type="ECO:0000256" key="7">
    <source>
        <dbReference type="ARBA" id="ARBA00022741"/>
    </source>
</evidence>
<dbReference type="PANTHER" id="PTHR43472">
    <property type="entry name" value="PHOSPHORIBOSYLAMINE--GLYCINE LIGASE"/>
    <property type="match status" value="1"/>
</dbReference>
<dbReference type="GO" id="GO:0005524">
    <property type="term" value="F:ATP binding"/>
    <property type="evidence" value="ECO:0007669"/>
    <property type="project" value="UniProtKB-UniRule"/>
</dbReference>
<comment type="caution">
    <text evidence="17">The sequence shown here is derived from an EMBL/GenBank/DDBJ whole genome shotgun (WGS) entry which is preliminary data.</text>
</comment>
<reference evidence="17" key="2">
    <citation type="submission" date="2021-04" db="EMBL/GenBank/DDBJ databases">
        <authorList>
            <person name="Gilroy R."/>
        </authorList>
    </citation>
    <scope>NUCLEOTIDE SEQUENCE</scope>
    <source>
        <strain evidence="17">ChiHjej9B8-13557</strain>
    </source>
</reference>
<keyword evidence="10" id="KW-0464">Manganese</keyword>
<dbReference type="EMBL" id="DWXX01000138">
    <property type="protein sequence ID" value="HJB59518.1"/>
    <property type="molecule type" value="Genomic_DNA"/>
</dbReference>
<dbReference type="FunFam" id="3.30.1490.20:FF:000006">
    <property type="entry name" value="phosphoribosylamine--glycine ligase, chloroplastic-like"/>
    <property type="match status" value="1"/>
</dbReference>
<dbReference type="InterPro" id="IPR011054">
    <property type="entry name" value="Rudment_hybrid_motif"/>
</dbReference>
<dbReference type="SMART" id="SM01209">
    <property type="entry name" value="GARS_A"/>
    <property type="match status" value="1"/>
</dbReference>
<evidence type="ECO:0000256" key="6">
    <source>
        <dbReference type="ARBA" id="ARBA00022723"/>
    </source>
</evidence>
<evidence type="ECO:0000256" key="13">
    <source>
        <dbReference type="ARBA" id="ARBA00042864"/>
    </source>
</evidence>
<gene>
    <name evidence="14 17" type="primary">purD</name>
    <name evidence="17" type="ORF">H9771_07695</name>
</gene>
<evidence type="ECO:0000256" key="4">
    <source>
        <dbReference type="ARBA" id="ARBA00013255"/>
    </source>
</evidence>
<sequence>MKILVVGGGGREHAIIRALKKSPACTEIWCAPGNGGIGYDATCKDIKATDVEAMVAFAKEEAFDYVVVAQDDPLALGMVDALAAAGIPAFGPDKAAARIEASKVFSKELMKKYGIPTAAYETFDDPARAMDYIRARGRWPVVIKADGLALGKGVLICEDEQEAEAGIREIMLDKKFGASGNRVVVEEFLTGPEVSVLSFTDGKVVKPMVSSMDHKRAGDNDTGLNTGGMGTVAPNPYYTPEVAARCMEEIFLPTIRAMAEEGCPFKGCLYFGLMITPDGPKVIEYNCRFGDPEAQVVLPLLDSDLLTVMTACTNGTLADTEVKFRDGAAACVILASGGYPVSYEKGKEITGLTDGQLPGEADVTVYHAGTAVKDGKLLTAGGRVLGVTAAAADLPAALRKAYAAADRIHFDKMHRRSDIGRRALKALEGRNG</sequence>
<dbReference type="InterPro" id="IPR020561">
    <property type="entry name" value="PRibGlycinamid_synth_ATP-grasp"/>
</dbReference>
<keyword evidence="8 14" id="KW-0658">Purine biosynthesis</keyword>
<evidence type="ECO:0000256" key="5">
    <source>
        <dbReference type="ARBA" id="ARBA00022598"/>
    </source>
</evidence>
<dbReference type="Pfam" id="PF01071">
    <property type="entry name" value="GARS_A"/>
    <property type="match status" value="1"/>
</dbReference>
<evidence type="ECO:0000256" key="3">
    <source>
        <dbReference type="ARBA" id="ARBA00005174"/>
    </source>
</evidence>
<comment type="cofactor">
    <cofactor evidence="2">
        <name>Mg(2+)</name>
        <dbReference type="ChEBI" id="CHEBI:18420"/>
    </cofactor>
</comment>
<evidence type="ECO:0000256" key="1">
    <source>
        <dbReference type="ARBA" id="ARBA00001936"/>
    </source>
</evidence>
<comment type="similarity">
    <text evidence="11 14">Belongs to the GARS family.</text>
</comment>
<dbReference type="SUPFAM" id="SSF51246">
    <property type="entry name" value="Rudiment single hybrid motif"/>
    <property type="match status" value="1"/>
</dbReference>
<evidence type="ECO:0000313" key="17">
    <source>
        <dbReference type="EMBL" id="HJB59518.1"/>
    </source>
</evidence>
<comment type="pathway">
    <text evidence="3 14">Purine metabolism; IMP biosynthesis via de novo pathway; N(1)-(5-phospho-D-ribosyl)glycinamide from 5-phospho-alpha-D-ribose 1-diphosphate: step 2/2.</text>
</comment>
<dbReference type="Proteomes" id="UP000824211">
    <property type="component" value="Unassembled WGS sequence"/>
</dbReference>
<dbReference type="Gene3D" id="3.40.50.20">
    <property type="match status" value="1"/>
</dbReference>
<keyword evidence="9 15" id="KW-0067">ATP-binding</keyword>
<dbReference type="SUPFAM" id="SSF56059">
    <property type="entry name" value="Glutathione synthetase ATP-binding domain-like"/>
    <property type="match status" value="1"/>
</dbReference>
<dbReference type="FunFam" id="3.30.470.20:FF:000018">
    <property type="entry name" value="Trifunctional purine biosynthetic protein adenosine-3"/>
    <property type="match status" value="1"/>
</dbReference>
<dbReference type="Pfam" id="PF02843">
    <property type="entry name" value="GARS_C"/>
    <property type="match status" value="1"/>
</dbReference>
<evidence type="ECO:0000256" key="2">
    <source>
        <dbReference type="ARBA" id="ARBA00001946"/>
    </source>
</evidence>
<dbReference type="Gene3D" id="3.30.470.20">
    <property type="entry name" value="ATP-grasp fold, B domain"/>
    <property type="match status" value="1"/>
</dbReference>
<dbReference type="PROSITE" id="PS00184">
    <property type="entry name" value="GARS"/>
    <property type="match status" value="1"/>
</dbReference>
<dbReference type="InterPro" id="IPR016185">
    <property type="entry name" value="PreATP-grasp_dom_sf"/>
</dbReference>
<dbReference type="InterPro" id="IPR020559">
    <property type="entry name" value="PRibGlycinamide_synth_CS"/>
</dbReference>
<feature type="domain" description="ATP-grasp" evidence="16">
    <location>
        <begin position="107"/>
        <end position="314"/>
    </location>
</feature>
<evidence type="ECO:0000256" key="12">
    <source>
        <dbReference type="ARBA" id="ARBA00042242"/>
    </source>
</evidence>
<evidence type="ECO:0000256" key="10">
    <source>
        <dbReference type="ARBA" id="ARBA00023211"/>
    </source>
</evidence>
<protein>
    <recommendedName>
        <fullName evidence="4 14">Phosphoribosylamine--glycine ligase</fullName>
        <ecNumber evidence="4 14">6.3.4.13</ecNumber>
    </recommendedName>
    <alternativeName>
        <fullName evidence="14">GARS</fullName>
    </alternativeName>
    <alternativeName>
        <fullName evidence="12 14">Glycinamide ribonucleotide synthetase</fullName>
    </alternativeName>
    <alternativeName>
        <fullName evidence="13 14">Phosphoribosylglycinamide synthetase</fullName>
    </alternativeName>
</protein>
<accession>A0A9D2S763</accession>
<dbReference type="NCBIfam" id="TIGR00877">
    <property type="entry name" value="purD"/>
    <property type="match status" value="1"/>
</dbReference>
<comment type="catalytic activity">
    <reaction evidence="14">
        <text>5-phospho-beta-D-ribosylamine + glycine + ATP = N(1)-(5-phospho-beta-D-ribosyl)glycinamide + ADP + phosphate + H(+)</text>
        <dbReference type="Rhea" id="RHEA:17453"/>
        <dbReference type="ChEBI" id="CHEBI:15378"/>
        <dbReference type="ChEBI" id="CHEBI:30616"/>
        <dbReference type="ChEBI" id="CHEBI:43474"/>
        <dbReference type="ChEBI" id="CHEBI:57305"/>
        <dbReference type="ChEBI" id="CHEBI:58681"/>
        <dbReference type="ChEBI" id="CHEBI:143788"/>
        <dbReference type="ChEBI" id="CHEBI:456216"/>
        <dbReference type="EC" id="6.3.4.13"/>
    </reaction>
</comment>
<dbReference type="InterPro" id="IPR011761">
    <property type="entry name" value="ATP-grasp"/>
</dbReference>
<evidence type="ECO:0000256" key="11">
    <source>
        <dbReference type="ARBA" id="ARBA00038345"/>
    </source>
</evidence>
<dbReference type="InterPro" id="IPR020560">
    <property type="entry name" value="PRibGlycinamide_synth_C-dom"/>
</dbReference>
<name>A0A9D2S763_9FIRM</name>
<dbReference type="PANTHER" id="PTHR43472:SF1">
    <property type="entry name" value="PHOSPHORIBOSYLAMINE--GLYCINE LIGASE, CHLOROPLASTIC"/>
    <property type="match status" value="1"/>
</dbReference>
<evidence type="ECO:0000259" key="16">
    <source>
        <dbReference type="PROSITE" id="PS50975"/>
    </source>
</evidence>
<dbReference type="HAMAP" id="MF_00138">
    <property type="entry name" value="GARS"/>
    <property type="match status" value="1"/>
</dbReference>
<dbReference type="PROSITE" id="PS50975">
    <property type="entry name" value="ATP_GRASP"/>
    <property type="match status" value="1"/>
</dbReference>
<dbReference type="Gene3D" id="3.90.600.10">
    <property type="entry name" value="Phosphoribosylglycinamide synthetase, C-terminal domain"/>
    <property type="match status" value="1"/>
</dbReference>
<organism evidence="17 18">
    <name type="scientific">Candidatus Faecalibacterium faecipullorum</name>
    <dbReference type="NCBI Taxonomy" id="2838578"/>
    <lineage>
        <taxon>Bacteria</taxon>
        <taxon>Bacillati</taxon>
        <taxon>Bacillota</taxon>
        <taxon>Clostridia</taxon>
        <taxon>Eubacteriales</taxon>
        <taxon>Oscillospiraceae</taxon>
        <taxon>Faecalibacterium</taxon>
    </lineage>
</organism>
<dbReference type="SMART" id="SM01210">
    <property type="entry name" value="GARS_C"/>
    <property type="match status" value="1"/>
</dbReference>
<keyword evidence="6" id="KW-0479">Metal-binding</keyword>
<evidence type="ECO:0000256" key="14">
    <source>
        <dbReference type="HAMAP-Rule" id="MF_00138"/>
    </source>
</evidence>
<evidence type="ECO:0000256" key="9">
    <source>
        <dbReference type="ARBA" id="ARBA00022840"/>
    </source>
</evidence>
<keyword evidence="5 14" id="KW-0436">Ligase</keyword>
<dbReference type="GO" id="GO:0009113">
    <property type="term" value="P:purine nucleobase biosynthetic process"/>
    <property type="evidence" value="ECO:0007669"/>
    <property type="project" value="InterPro"/>
</dbReference>
<dbReference type="InterPro" id="IPR013815">
    <property type="entry name" value="ATP_grasp_subdomain_1"/>
</dbReference>
<dbReference type="Pfam" id="PF02844">
    <property type="entry name" value="GARS_N"/>
    <property type="match status" value="1"/>
</dbReference>
<evidence type="ECO:0000313" key="18">
    <source>
        <dbReference type="Proteomes" id="UP000824211"/>
    </source>
</evidence>
<comment type="cofactor">
    <cofactor evidence="1">
        <name>Mn(2+)</name>
        <dbReference type="ChEBI" id="CHEBI:29035"/>
    </cofactor>
</comment>
<dbReference type="EC" id="6.3.4.13" evidence="4 14"/>
<dbReference type="InterPro" id="IPR037123">
    <property type="entry name" value="PRibGlycinamide_synth_C_sf"/>
</dbReference>
<evidence type="ECO:0000256" key="8">
    <source>
        <dbReference type="ARBA" id="ARBA00022755"/>
    </source>
</evidence>
<evidence type="ECO:0000256" key="15">
    <source>
        <dbReference type="PROSITE-ProRule" id="PRU00409"/>
    </source>
</evidence>
<reference evidence="17" key="1">
    <citation type="journal article" date="2021" name="PeerJ">
        <title>Extensive microbial diversity within the chicken gut microbiome revealed by metagenomics and culture.</title>
        <authorList>
            <person name="Gilroy R."/>
            <person name="Ravi A."/>
            <person name="Getino M."/>
            <person name="Pursley I."/>
            <person name="Horton D.L."/>
            <person name="Alikhan N.F."/>
            <person name="Baker D."/>
            <person name="Gharbi K."/>
            <person name="Hall N."/>
            <person name="Watson M."/>
            <person name="Adriaenssens E.M."/>
            <person name="Foster-Nyarko E."/>
            <person name="Jarju S."/>
            <person name="Secka A."/>
            <person name="Antonio M."/>
            <person name="Oren A."/>
            <person name="Chaudhuri R.R."/>
            <person name="La Ragione R."/>
            <person name="Hildebrand F."/>
            <person name="Pallen M.J."/>
        </authorList>
    </citation>
    <scope>NUCLEOTIDE SEQUENCE</scope>
    <source>
        <strain evidence="17">ChiHjej9B8-13557</strain>
    </source>
</reference>
<dbReference type="InterPro" id="IPR000115">
    <property type="entry name" value="PRibGlycinamide_synth"/>
</dbReference>
<dbReference type="Gene3D" id="3.30.1490.20">
    <property type="entry name" value="ATP-grasp fold, A domain"/>
    <property type="match status" value="1"/>
</dbReference>